<dbReference type="InterPro" id="IPR014016">
    <property type="entry name" value="UvrD-like_ATP-bd"/>
</dbReference>
<evidence type="ECO:0000256" key="4">
    <source>
        <dbReference type="ARBA" id="ARBA00022840"/>
    </source>
</evidence>
<dbReference type="InterPro" id="IPR027417">
    <property type="entry name" value="P-loop_NTPase"/>
</dbReference>
<feature type="non-terminal residue" evidence="6">
    <location>
        <position position="1"/>
    </location>
</feature>
<dbReference type="EMBL" id="UINC01146403">
    <property type="protein sequence ID" value="SVD37104.1"/>
    <property type="molecule type" value="Genomic_DNA"/>
</dbReference>
<keyword evidence="4" id="KW-0067">ATP-binding</keyword>
<accession>A0A382US90</accession>
<evidence type="ECO:0000256" key="2">
    <source>
        <dbReference type="ARBA" id="ARBA00022801"/>
    </source>
</evidence>
<dbReference type="GO" id="GO:0003677">
    <property type="term" value="F:DNA binding"/>
    <property type="evidence" value="ECO:0007669"/>
    <property type="project" value="InterPro"/>
</dbReference>
<sequence length="100" mass="11162">VEQQKNDLTSAQYDAVKHDAKRLRILAGAGSGKTRVLTHRIAHQSNALRIEPEHVLCLTFTKKAAEELRTRLKTLGLDSPVTAGTFHALAYAQLQTRWND</sequence>
<organism evidence="6">
    <name type="scientific">marine metagenome</name>
    <dbReference type="NCBI Taxonomy" id="408172"/>
    <lineage>
        <taxon>unclassified sequences</taxon>
        <taxon>metagenomes</taxon>
        <taxon>ecological metagenomes</taxon>
    </lineage>
</organism>
<dbReference type="GO" id="GO:0005524">
    <property type="term" value="F:ATP binding"/>
    <property type="evidence" value="ECO:0007669"/>
    <property type="project" value="UniProtKB-KW"/>
</dbReference>
<keyword evidence="3" id="KW-0347">Helicase</keyword>
<dbReference type="Gene3D" id="3.40.50.300">
    <property type="entry name" value="P-loop containing nucleotide triphosphate hydrolases"/>
    <property type="match status" value="1"/>
</dbReference>
<dbReference type="GO" id="GO:0003678">
    <property type="term" value="F:DNA helicase activity"/>
    <property type="evidence" value="ECO:0007669"/>
    <property type="project" value="InterPro"/>
</dbReference>
<evidence type="ECO:0000259" key="5">
    <source>
        <dbReference type="PROSITE" id="PS51198"/>
    </source>
</evidence>
<evidence type="ECO:0000256" key="3">
    <source>
        <dbReference type="ARBA" id="ARBA00022806"/>
    </source>
</evidence>
<keyword evidence="2" id="KW-0378">Hydrolase</keyword>
<dbReference type="Pfam" id="PF00580">
    <property type="entry name" value="UvrD-helicase"/>
    <property type="match status" value="1"/>
</dbReference>
<dbReference type="PROSITE" id="PS51198">
    <property type="entry name" value="UVRD_HELICASE_ATP_BIND"/>
    <property type="match status" value="1"/>
</dbReference>
<evidence type="ECO:0000313" key="6">
    <source>
        <dbReference type="EMBL" id="SVD37104.1"/>
    </source>
</evidence>
<protein>
    <recommendedName>
        <fullName evidence="5">UvrD-like helicase ATP-binding domain-containing protein</fullName>
    </recommendedName>
</protein>
<dbReference type="GO" id="GO:0016787">
    <property type="term" value="F:hydrolase activity"/>
    <property type="evidence" value="ECO:0007669"/>
    <property type="project" value="UniProtKB-KW"/>
</dbReference>
<reference evidence="6" key="1">
    <citation type="submission" date="2018-05" db="EMBL/GenBank/DDBJ databases">
        <authorList>
            <person name="Lanie J.A."/>
            <person name="Ng W.-L."/>
            <person name="Kazmierczak K.M."/>
            <person name="Andrzejewski T.M."/>
            <person name="Davidsen T.M."/>
            <person name="Wayne K.J."/>
            <person name="Tettelin H."/>
            <person name="Glass J.I."/>
            <person name="Rusch D."/>
            <person name="Podicherti R."/>
            <person name="Tsui H.-C.T."/>
            <person name="Winkler M.E."/>
        </authorList>
    </citation>
    <scope>NUCLEOTIDE SEQUENCE</scope>
</reference>
<feature type="non-terminal residue" evidence="6">
    <location>
        <position position="100"/>
    </location>
</feature>
<proteinExistence type="predicted"/>
<keyword evidence="1" id="KW-0547">Nucleotide-binding</keyword>
<gene>
    <name evidence="6" type="ORF">METZ01_LOCUS389958</name>
</gene>
<dbReference type="SUPFAM" id="SSF52540">
    <property type="entry name" value="P-loop containing nucleoside triphosphate hydrolases"/>
    <property type="match status" value="1"/>
</dbReference>
<name>A0A382US90_9ZZZZ</name>
<evidence type="ECO:0000256" key="1">
    <source>
        <dbReference type="ARBA" id="ARBA00022741"/>
    </source>
</evidence>
<dbReference type="PANTHER" id="PTHR11070">
    <property type="entry name" value="UVRD / RECB / PCRA DNA HELICASE FAMILY MEMBER"/>
    <property type="match status" value="1"/>
</dbReference>
<dbReference type="InterPro" id="IPR000212">
    <property type="entry name" value="DNA_helicase_UvrD/REP"/>
</dbReference>
<feature type="domain" description="UvrD-like helicase ATP-binding" evidence="5">
    <location>
        <begin position="6"/>
        <end position="100"/>
    </location>
</feature>
<dbReference type="AlphaFoldDB" id="A0A382US90"/>